<dbReference type="Gene3D" id="3.40.630.30">
    <property type="match status" value="1"/>
</dbReference>
<dbReference type="Proteomes" id="UP000253437">
    <property type="component" value="Unassembled WGS sequence"/>
</dbReference>
<accession>A0A2S0S8Y8</accession>
<dbReference type="Pfam" id="PF13508">
    <property type="entry name" value="Acetyltransf_7"/>
    <property type="match status" value="1"/>
</dbReference>
<keyword evidence="4" id="KW-1185">Reference proteome</keyword>
<reference evidence="4" key="1">
    <citation type="submission" date="2015-12" db="EMBL/GenBank/DDBJ databases">
        <title>FDA dAtabase for Regulatory Grade micrObial Sequences (FDA-ARGOS): Supporting development and validation of Infectious Disease Dx tests.</title>
        <authorList>
            <person name="Hoffmann M."/>
            <person name="Allard M."/>
            <person name="Evans P."/>
            <person name="Brown E."/>
            <person name="Tallon L.J."/>
            <person name="Sadzewicz L."/>
            <person name="Sengamalay N."/>
            <person name="Ott S."/>
            <person name="Godinez A."/>
            <person name="Nagaraj S."/>
            <person name="Vyas G."/>
            <person name="Aluvathingal J."/>
            <person name="Nadendla S."/>
            <person name="Geyer C."/>
            <person name="Sichtig H."/>
        </authorList>
    </citation>
    <scope>NUCLEOTIDE SEQUENCE [LARGE SCALE GENOMIC DNA]</scope>
    <source>
        <strain evidence="4">ATCC 43516</strain>
    </source>
</reference>
<dbReference type="Proteomes" id="UP000067422">
    <property type="component" value="Chromosome 1"/>
</dbReference>
<name>A0A2S0S8Y8_VIBHA</name>
<dbReference type="InterPro" id="IPR016181">
    <property type="entry name" value="Acyl_CoA_acyltransferase"/>
</dbReference>
<dbReference type="GO" id="GO:0016747">
    <property type="term" value="F:acyltransferase activity, transferring groups other than amino-acyl groups"/>
    <property type="evidence" value="ECO:0007669"/>
    <property type="project" value="InterPro"/>
</dbReference>
<evidence type="ECO:0000313" key="2">
    <source>
        <dbReference type="EMBL" id="AMF97792.2"/>
    </source>
</evidence>
<dbReference type="EMBL" id="CP014038">
    <property type="protein sequence ID" value="AMF97792.2"/>
    <property type="molecule type" value="Genomic_DNA"/>
</dbReference>
<dbReference type="CDD" id="cd04301">
    <property type="entry name" value="NAT_SF"/>
    <property type="match status" value="1"/>
</dbReference>
<dbReference type="InterPro" id="IPR000182">
    <property type="entry name" value="GNAT_dom"/>
</dbReference>
<gene>
    <name evidence="2" type="ORF">AL538_08730</name>
    <name evidence="3" type="ORF">DS957_026305</name>
</gene>
<dbReference type="PROSITE" id="PS51186">
    <property type="entry name" value="GNAT"/>
    <property type="match status" value="1"/>
</dbReference>
<proteinExistence type="predicted"/>
<organism evidence="3 5">
    <name type="scientific">Vibrio harveyi</name>
    <name type="common">Beneckea harveyi</name>
    <dbReference type="NCBI Taxonomy" id="669"/>
    <lineage>
        <taxon>Bacteria</taxon>
        <taxon>Pseudomonadati</taxon>
        <taxon>Pseudomonadota</taxon>
        <taxon>Gammaproteobacteria</taxon>
        <taxon>Vibrionales</taxon>
        <taxon>Vibrionaceae</taxon>
        <taxon>Vibrio</taxon>
    </lineage>
</organism>
<protein>
    <submittedName>
        <fullName evidence="3">N-acetyltransferase</fullName>
    </submittedName>
</protein>
<reference evidence="3 5" key="3">
    <citation type="submission" date="2018-08" db="EMBL/GenBank/DDBJ databases">
        <title>Vibrio harveyi strains pathogenic to white snook Centropomus viridis Lockington (1877) and potential probiotic bacteria.</title>
        <authorList>
            <person name="Soto-Rodriguez S."/>
            <person name="Gomez-Gil B."/>
            <person name="Lozano-Olvera R."/>
        </authorList>
    </citation>
    <scope>NUCLEOTIDE SEQUENCE [LARGE SCALE GENOMIC DNA]</scope>
    <source>
        <strain evidence="3 5">CAIM 1508</strain>
    </source>
</reference>
<reference evidence="2" key="2">
    <citation type="submission" date="2018-01" db="EMBL/GenBank/DDBJ databases">
        <title>FDA dAtabase for Regulatory Grade micrObial Sequences (FDA-ARGOS): Supporting development and validation of Infectious Disease Dx tests.</title>
        <authorList>
            <person name="Hoffmann M."/>
            <person name="Allard M."/>
            <person name="Evans P."/>
            <person name="Brown E."/>
            <person name="Tallon L."/>
            <person name="Sadzewicz L."/>
            <person name="Sengamalay N."/>
            <person name="Ott S."/>
            <person name="Godinez A."/>
            <person name="Nagaraj S."/>
            <person name="Vyas G."/>
            <person name="Aluvathingal J."/>
            <person name="Nadendla S."/>
            <person name="Geyer C."/>
            <person name="Sichtig H."/>
        </authorList>
    </citation>
    <scope>NUCLEOTIDE SEQUENCE</scope>
    <source>
        <strain evidence="2">FDAARGOS_107</strain>
    </source>
</reference>
<dbReference type="SUPFAM" id="SSF55729">
    <property type="entry name" value="Acyl-CoA N-acyltransferases (Nat)"/>
    <property type="match status" value="1"/>
</dbReference>
<dbReference type="OrthoDB" id="7845888at2"/>
<evidence type="ECO:0000313" key="3">
    <source>
        <dbReference type="EMBL" id="RIW01377.1"/>
    </source>
</evidence>
<evidence type="ECO:0000313" key="5">
    <source>
        <dbReference type="Proteomes" id="UP000253437"/>
    </source>
</evidence>
<evidence type="ECO:0000313" key="4">
    <source>
        <dbReference type="Proteomes" id="UP000067422"/>
    </source>
</evidence>
<dbReference type="EMBL" id="QOUW02000201">
    <property type="protein sequence ID" value="RIW01377.1"/>
    <property type="molecule type" value="Genomic_DNA"/>
</dbReference>
<sequence length="153" mass="16950">MTIPSSLIIEVLNPIKLPLIKRLYKAHYPAGKAKRDELIITASLEGKIVALLRMKAVEKSRLLTGMLVVPECRGTGVGQALLTHCENTVFNNGDYCFAFNHLEAYYSQHGFKTIDSSELPNSLKMAYLRYVDSGKDLIPMQFITSSASNSALL</sequence>
<feature type="domain" description="N-acetyltransferase" evidence="1">
    <location>
        <begin position="7"/>
        <end position="130"/>
    </location>
</feature>
<dbReference type="AlphaFoldDB" id="A0A2S0S8Y8"/>
<keyword evidence="3" id="KW-0808">Transferase</keyword>
<evidence type="ECO:0000259" key="1">
    <source>
        <dbReference type="PROSITE" id="PS51186"/>
    </source>
</evidence>